<accession>A0A934W3N6</accession>
<reference evidence="13" key="1">
    <citation type="submission" date="2021-01" db="EMBL/GenBank/DDBJ databases">
        <title>Lacisediminihabitans sp. nov. strain G11-30, isolated from Antarctic Soil.</title>
        <authorList>
            <person name="Li J."/>
        </authorList>
    </citation>
    <scope>NUCLEOTIDE SEQUENCE</scope>
    <source>
        <strain evidence="13">G11-30</strain>
    </source>
</reference>
<evidence type="ECO:0000256" key="4">
    <source>
        <dbReference type="ARBA" id="ARBA00013085"/>
    </source>
</evidence>
<protein>
    <recommendedName>
        <fullName evidence="5">Histidinol-phosphatase</fullName>
        <ecNumber evidence="4">3.1.3.15</ecNumber>
    </recommendedName>
    <alternativeName>
        <fullName evidence="9">Histidinol-phosphate phosphatase</fullName>
    </alternativeName>
</protein>
<gene>
    <name evidence="13" type="ORF">IV501_07225</name>
</gene>
<feature type="binding site" evidence="12">
    <location>
        <position position="92"/>
    </location>
    <ligand>
        <name>Mg(2+)</name>
        <dbReference type="ChEBI" id="CHEBI:18420"/>
        <label>1</label>
        <note>catalytic</note>
    </ligand>
</feature>
<name>A0A934W3N6_9MICO</name>
<dbReference type="GO" id="GO:0004401">
    <property type="term" value="F:histidinol-phosphatase activity"/>
    <property type="evidence" value="ECO:0007669"/>
    <property type="project" value="UniProtKB-EC"/>
</dbReference>
<dbReference type="InterPro" id="IPR000760">
    <property type="entry name" value="Inositol_monophosphatase-like"/>
</dbReference>
<dbReference type="InterPro" id="IPR020583">
    <property type="entry name" value="Inositol_monoP_metal-BS"/>
</dbReference>
<dbReference type="PANTHER" id="PTHR43200">
    <property type="entry name" value="PHOSPHATASE"/>
    <property type="match status" value="1"/>
</dbReference>
<evidence type="ECO:0000256" key="11">
    <source>
        <dbReference type="ARBA" id="ARBA00053547"/>
    </source>
</evidence>
<feature type="binding site" evidence="12">
    <location>
        <position position="90"/>
    </location>
    <ligand>
        <name>Mg(2+)</name>
        <dbReference type="ChEBI" id="CHEBI:18420"/>
        <label>2</label>
    </ligand>
</feature>
<keyword evidence="7" id="KW-0378">Hydrolase</keyword>
<dbReference type="PROSITE" id="PS00629">
    <property type="entry name" value="IMP_1"/>
    <property type="match status" value="1"/>
</dbReference>
<dbReference type="Gene3D" id="3.30.540.10">
    <property type="entry name" value="Fructose-1,6-Bisphosphatase, subunit A, domain 1"/>
    <property type="match status" value="1"/>
</dbReference>
<keyword evidence="14" id="KW-1185">Reference proteome</keyword>
<dbReference type="PANTHER" id="PTHR43200:SF6">
    <property type="entry name" value="3'(2'),5'-BISPHOSPHATE NUCLEOTIDASE"/>
    <property type="match status" value="1"/>
</dbReference>
<evidence type="ECO:0000256" key="2">
    <source>
        <dbReference type="ARBA" id="ARBA00004970"/>
    </source>
</evidence>
<evidence type="ECO:0000256" key="10">
    <source>
        <dbReference type="ARBA" id="ARBA00049158"/>
    </source>
</evidence>
<comment type="function">
    <text evidence="11">Catalyzes the dephosphorylation of histidinol-phosphate to histidinol, the direct precursor of histidine.</text>
</comment>
<evidence type="ECO:0000313" key="13">
    <source>
        <dbReference type="EMBL" id="MBK4347419.1"/>
    </source>
</evidence>
<evidence type="ECO:0000256" key="6">
    <source>
        <dbReference type="ARBA" id="ARBA00022723"/>
    </source>
</evidence>
<feature type="binding site" evidence="12">
    <location>
        <position position="225"/>
    </location>
    <ligand>
        <name>Mg(2+)</name>
        <dbReference type="ChEBI" id="CHEBI:18420"/>
        <label>1</label>
        <note>catalytic</note>
    </ligand>
</feature>
<dbReference type="RefSeq" id="WP_200555770.1">
    <property type="nucleotide sequence ID" value="NZ_JAEPES010000002.1"/>
</dbReference>
<comment type="pathway">
    <text evidence="2">Amino-acid biosynthesis; L-histidine biosynthesis; L-histidine from 5-phospho-alpha-D-ribose 1-diphosphate: step 8/9.</text>
</comment>
<keyword evidence="6 12" id="KW-0479">Metal-binding</keyword>
<dbReference type="EC" id="3.1.3.15" evidence="4"/>
<dbReference type="EMBL" id="JAEPES010000002">
    <property type="protein sequence ID" value="MBK4347419.1"/>
    <property type="molecule type" value="Genomic_DNA"/>
</dbReference>
<comment type="cofactor">
    <cofactor evidence="1 12">
        <name>Mg(2+)</name>
        <dbReference type="ChEBI" id="CHEBI:18420"/>
    </cofactor>
</comment>
<dbReference type="Proteomes" id="UP000636458">
    <property type="component" value="Unassembled WGS sequence"/>
</dbReference>
<dbReference type="PRINTS" id="PR00377">
    <property type="entry name" value="IMPHPHTASES"/>
</dbReference>
<dbReference type="FunFam" id="3.30.540.10:FF:000003">
    <property type="entry name" value="Inositol-1-monophosphatase"/>
    <property type="match status" value="1"/>
</dbReference>
<comment type="caution">
    <text evidence="13">The sequence shown here is derived from an EMBL/GenBank/DDBJ whole genome shotgun (WGS) entry which is preliminary data.</text>
</comment>
<dbReference type="SUPFAM" id="SSF56655">
    <property type="entry name" value="Carbohydrate phosphatase"/>
    <property type="match status" value="1"/>
</dbReference>
<dbReference type="GO" id="GO:0046872">
    <property type="term" value="F:metal ion binding"/>
    <property type="evidence" value="ECO:0007669"/>
    <property type="project" value="UniProtKB-KW"/>
</dbReference>
<evidence type="ECO:0000256" key="12">
    <source>
        <dbReference type="PIRSR" id="PIRSR600760-2"/>
    </source>
</evidence>
<dbReference type="AlphaFoldDB" id="A0A934W3N6"/>
<dbReference type="GO" id="GO:0000105">
    <property type="term" value="P:L-histidine biosynthetic process"/>
    <property type="evidence" value="ECO:0007669"/>
    <property type="project" value="TreeGrafter"/>
</dbReference>
<evidence type="ECO:0000256" key="8">
    <source>
        <dbReference type="ARBA" id="ARBA00022842"/>
    </source>
</evidence>
<evidence type="ECO:0000256" key="7">
    <source>
        <dbReference type="ARBA" id="ARBA00022801"/>
    </source>
</evidence>
<comment type="catalytic activity">
    <reaction evidence="10">
        <text>L-histidinol phosphate + H2O = L-histidinol + phosphate</text>
        <dbReference type="Rhea" id="RHEA:14465"/>
        <dbReference type="ChEBI" id="CHEBI:15377"/>
        <dbReference type="ChEBI" id="CHEBI:43474"/>
        <dbReference type="ChEBI" id="CHEBI:57699"/>
        <dbReference type="ChEBI" id="CHEBI:57980"/>
        <dbReference type="EC" id="3.1.3.15"/>
    </reaction>
</comment>
<evidence type="ECO:0000313" key="14">
    <source>
        <dbReference type="Proteomes" id="UP000636458"/>
    </source>
</evidence>
<organism evidence="13 14">
    <name type="scientific">Lacisediminihabitans changchengi</name>
    <dbReference type="NCBI Taxonomy" id="2787634"/>
    <lineage>
        <taxon>Bacteria</taxon>
        <taxon>Bacillati</taxon>
        <taxon>Actinomycetota</taxon>
        <taxon>Actinomycetes</taxon>
        <taxon>Micrococcales</taxon>
        <taxon>Microbacteriaceae</taxon>
        <taxon>Lacisediminihabitans</taxon>
    </lineage>
</organism>
<evidence type="ECO:0000256" key="1">
    <source>
        <dbReference type="ARBA" id="ARBA00001946"/>
    </source>
</evidence>
<dbReference type="Pfam" id="PF00459">
    <property type="entry name" value="Inositol_P"/>
    <property type="match status" value="1"/>
</dbReference>
<evidence type="ECO:0000256" key="5">
    <source>
        <dbReference type="ARBA" id="ARBA00021697"/>
    </source>
</evidence>
<evidence type="ECO:0000256" key="9">
    <source>
        <dbReference type="ARBA" id="ARBA00033209"/>
    </source>
</evidence>
<dbReference type="InterPro" id="IPR051090">
    <property type="entry name" value="Inositol_monoP_superfamily"/>
</dbReference>
<feature type="binding site" evidence="12">
    <location>
        <position position="93"/>
    </location>
    <ligand>
        <name>Mg(2+)</name>
        <dbReference type="ChEBI" id="CHEBI:18420"/>
        <label>2</label>
    </ligand>
</feature>
<dbReference type="Gene3D" id="3.40.190.80">
    <property type="match status" value="1"/>
</dbReference>
<comment type="similarity">
    <text evidence="3">Belongs to the inositol monophosphatase superfamily.</text>
</comment>
<evidence type="ECO:0000256" key="3">
    <source>
        <dbReference type="ARBA" id="ARBA00009759"/>
    </source>
</evidence>
<sequence length="278" mass="29799">MTEPLADPTLTSDLALARSLADMADEISMDRFRATDLVVTTKPDMTPVSDADRAVETALRAAILDSRPGDGILGEEFGVEGDTRRQWILDPIDGTKNYVRGVPIWATLISLAVDGVPVLGVVSAPALGKRWWAATGLGAYVNDRLGSRTTNEERRIHVSGVSDMADASASLSGLSRWVEAGRLDQLVDLSSRVWRTRDYGDMWPYMMVAEGQLEISGEFDLQVYDMAALAPIVQEAGGTFTSVDGEPGPWHGSALATNGLLHDEALRALGAASGDANR</sequence>
<feature type="binding site" evidence="12">
    <location>
        <position position="75"/>
    </location>
    <ligand>
        <name>Mg(2+)</name>
        <dbReference type="ChEBI" id="CHEBI:18420"/>
        <label>1</label>
        <note>catalytic</note>
    </ligand>
</feature>
<keyword evidence="8 12" id="KW-0460">Magnesium</keyword>
<proteinExistence type="inferred from homology"/>